<protein>
    <submittedName>
        <fullName evidence="1">Uncharacterized protein</fullName>
    </submittedName>
</protein>
<feature type="non-terminal residue" evidence="1">
    <location>
        <position position="1"/>
    </location>
</feature>
<accession>A0A382GET0</accession>
<gene>
    <name evidence="1" type="ORF">METZ01_LOCUS226552</name>
</gene>
<proteinExistence type="predicted"/>
<dbReference type="AlphaFoldDB" id="A0A382GET0"/>
<evidence type="ECO:0000313" key="1">
    <source>
        <dbReference type="EMBL" id="SVB73698.1"/>
    </source>
</evidence>
<sequence>VVNSFIEIFFSVLSVIFLKIICSSENSFGANITQNFEFVETSICFFKDLPVKSTLVDIPSFRSLDAHSIARGFNSSFT</sequence>
<organism evidence="1">
    <name type="scientific">marine metagenome</name>
    <dbReference type="NCBI Taxonomy" id="408172"/>
    <lineage>
        <taxon>unclassified sequences</taxon>
        <taxon>metagenomes</taxon>
        <taxon>ecological metagenomes</taxon>
    </lineage>
</organism>
<dbReference type="EMBL" id="UINC01055150">
    <property type="protein sequence ID" value="SVB73698.1"/>
    <property type="molecule type" value="Genomic_DNA"/>
</dbReference>
<name>A0A382GET0_9ZZZZ</name>
<reference evidence="1" key="1">
    <citation type="submission" date="2018-05" db="EMBL/GenBank/DDBJ databases">
        <authorList>
            <person name="Lanie J.A."/>
            <person name="Ng W.-L."/>
            <person name="Kazmierczak K.M."/>
            <person name="Andrzejewski T.M."/>
            <person name="Davidsen T.M."/>
            <person name="Wayne K.J."/>
            <person name="Tettelin H."/>
            <person name="Glass J.I."/>
            <person name="Rusch D."/>
            <person name="Podicherti R."/>
            <person name="Tsui H.-C.T."/>
            <person name="Winkler M.E."/>
        </authorList>
    </citation>
    <scope>NUCLEOTIDE SEQUENCE</scope>
</reference>